<dbReference type="InterPro" id="IPR001387">
    <property type="entry name" value="Cro/C1-type_HTH"/>
</dbReference>
<dbReference type="CDD" id="cd00093">
    <property type="entry name" value="HTH_XRE"/>
    <property type="match status" value="1"/>
</dbReference>
<comment type="caution">
    <text evidence="3">The sequence shown here is derived from an EMBL/GenBank/DDBJ whole genome shotgun (WGS) entry which is preliminary data.</text>
</comment>
<dbReference type="Gene3D" id="3.30.450.20">
    <property type="entry name" value="PAS domain"/>
    <property type="match status" value="1"/>
</dbReference>
<dbReference type="InterPro" id="IPR000014">
    <property type="entry name" value="PAS"/>
</dbReference>
<dbReference type="Pfam" id="PF13443">
    <property type="entry name" value="HTH_26"/>
    <property type="match status" value="1"/>
</dbReference>
<dbReference type="Pfam" id="PF13426">
    <property type="entry name" value="PAS_9"/>
    <property type="match status" value="1"/>
</dbReference>
<dbReference type="Gene3D" id="1.10.260.40">
    <property type="entry name" value="lambda repressor-like DNA-binding domains"/>
    <property type="match status" value="1"/>
</dbReference>
<name>A0ABW0W3N8_9BACL</name>
<dbReference type="PROSITE" id="PS50943">
    <property type="entry name" value="HTH_CROC1"/>
    <property type="match status" value="1"/>
</dbReference>
<dbReference type="InterPro" id="IPR010982">
    <property type="entry name" value="Lambda_DNA-bd_dom_sf"/>
</dbReference>
<dbReference type="PROSITE" id="PS50112">
    <property type="entry name" value="PAS"/>
    <property type="match status" value="1"/>
</dbReference>
<dbReference type="SMART" id="SM00530">
    <property type="entry name" value="HTH_XRE"/>
    <property type="match status" value="1"/>
</dbReference>
<dbReference type="RefSeq" id="WP_379189969.1">
    <property type="nucleotide sequence ID" value="NZ_JBHSOW010000072.1"/>
</dbReference>
<feature type="domain" description="HTH cro/C1-type" evidence="2">
    <location>
        <begin position="235"/>
        <end position="290"/>
    </location>
</feature>
<feature type="domain" description="PAS" evidence="1">
    <location>
        <begin position="1"/>
        <end position="47"/>
    </location>
</feature>
<dbReference type="EMBL" id="JBHSOW010000072">
    <property type="protein sequence ID" value="MFC5651356.1"/>
    <property type="molecule type" value="Genomic_DNA"/>
</dbReference>
<keyword evidence="4" id="KW-1185">Reference proteome</keyword>
<evidence type="ECO:0000259" key="1">
    <source>
        <dbReference type="PROSITE" id="PS50112"/>
    </source>
</evidence>
<organism evidence="3 4">
    <name type="scientific">Paenibacillus solisilvae</name>
    <dbReference type="NCBI Taxonomy" id="2486751"/>
    <lineage>
        <taxon>Bacteria</taxon>
        <taxon>Bacillati</taxon>
        <taxon>Bacillota</taxon>
        <taxon>Bacilli</taxon>
        <taxon>Bacillales</taxon>
        <taxon>Paenibacillaceae</taxon>
        <taxon>Paenibacillus</taxon>
    </lineage>
</organism>
<accession>A0ABW0W3N8</accession>
<dbReference type="InterPro" id="IPR035965">
    <property type="entry name" value="PAS-like_dom_sf"/>
</dbReference>
<dbReference type="Proteomes" id="UP001596047">
    <property type="component" value="Unassembled WGS sequence"/>
</dbReference>
<dbReference type="NCBIfam" id="TIGR00229">
    <property type="entry name" value="sensory_box"/>
    <property type="match status" value="1"/>
</dbReference>
<dbReference type="SUPFAM" id="SSF47413">
    <property type="entry name" value="lambda repressor-like DNA-binding domains"/>
    <property type="match status" value="1"/>
</dbReference>
<protein>
    <submittedName>
        <fullName evidence="3">Helix-turn-helix domain-containing protein</fullName>
    </submittedName>
</protein>
<evidence type="ECO:0000313" key="4">
    <source>
        <dbReference type="Proteomes" id="UP001596047"/>
    </source>
</evidence>
<dbReference type="SUPFAM" id="SSF55785">
    <property type="entry name" value="PYP-like sensor domain (PAS domain)"/>
    <property type="match status" value="1"/>
</dbReference>
<dbReference type="CDD" id="cd00130">
    <property type="entry name" value="PAS"/>
    <property type="match status" value="1"/>
</dbReference>
<sequence length="294" mass="33468">MSIFDTIFSTLQAPMAVIAGTEDELRFIRTNDAFDKLVGYTEDELIGTPPTRLFSAWNNHIGRINDRSGSFLLQLKINRTMRIRLTWEPIANTEVPTFLLIAEDITAKTWIEMMGKSRKVLLSGIVNKDFIIERYIQNYPAPMFDYQLKVEDQSVFEFLSENDRERLTRIMEQAVIRKQTDSLVVCTKKLANMAQLEIDVTFCPFYCGNGSLKHYGFVVTDIKPVMEPIDSAVLLKILMARKHMSAQQLAEATGISLQTISKLRNGKIGKPQRLTAELIATELNVSPQDIWPQS</sequence>
<reference evidence="4" key="1">
    <citation type="journal article" date="2019" name="Int. J. Syst. Evol. Microbiol.">
        <title>The Global Catalogue of Microorganisms (GCM) 10K type strain sequencing project: providing services to taxonomists for standard genome sequencing and annotation.</title>
        <authorList>
            <consortium name="The Broad Institute Genomics Platform"/>
            <consortium name="The Broad Institute Genome Sequencing Center for Infectious Disease"/>
            <person name="Wu L."/>
            <person name="Ma J."/>
        </authorList>
    </citation>
    <scope>NUCLEOTIDE SEQUENCE [LARGE SCALE GENOMIC DNA]</scope>
    <source>
        <strain evidence="4">CGMCC 1.3240</strain>
    </source>
</reference>
<proteinExistence type="predicted"/>
<gene>
    <name evidence="3" type="ORF">ACFPYJ_20025</name>
</gene>
<evidence type="ECO:0000313" key="3">
    <source>
        <dbReference type="EMBL" id="MFC5651356.1"/>
    </source>
</evidence>
<evidence type="ECO:0000259" key="2">
    <source>
        <dbReference type="PROSITE" id="PS50943"/>
    </source>
</evidence>